<accession>A0AA87FHC6</accession>
<evidence type="ECO:0000313" key="1">
    <source>
        <dbReference type="EMBL" id="EHG29995.1"/>
    </source>
</evidence>
<keyword evidence="2" id="KW-1185">Reference proteome</keyword>
<dbReference type="Proteomes" id="UP000004393">
    <property type="component" value="Unassembled WGS sequence"/>
</dbReference>
<sequence>GAVAPRRKSPRNLSQQHMIRFNLLDDDFVTVSIIAPAVQWLLVAKVRGIYHNSI</sequence>
<feature type="non-terminal residue" evidence="1">
    <location>
        <position position="1"/>
    </location>
</feature>
<organism evidence="1 2">
    <name type="scientific">Enterococcus saccharolyticus 30_1</name>
    <dbReference type="NCBI Taxonomy" id="742813"/>
    <lineage>
        <taxon>Bacteria</taxon>
        <taxon>Bacillati</taxon>
        <taxon>Bacillota</taxon>
        <taxon>Bacilli</taxon>
        <taxon>Lactobacillales</taxon>
        <taxon>Enterococcaceae</taxon>
        <taxon>Enterococcus</taxon>
    </lineage>
</organism>
<comment type="caution">
    <text evidence="1">The sequence shown here is derived from an EMBL/GenBank/DDBJ whole genome shotgun (WGS) entry which is preliminary data.</text>
</comment>
<gene>
    <name evidence="1" type="ORF">HMPREF9478_00872</name>
</gene>
<evidence type="ECO:0000313" key="2">
    <source>
        <dbReference type="Proteomes" id="UP000004393"/>
    </source>
</evidence>
<dbReference type="EMBL" id="ADLY01000018">
    <property type="protein sequence ID" value="EHG29995.1"/>
    <property type="molecule type" value="Genomic_DNA"/>
</dbReference>
<dbReference type="AlphaFoldDB" id="A0AA87FHC6"/>
<protein>
    <submittedName>
        <fullName evidence="1">Uncharacterized protein</fullName>
    </submittedName>
</protein>
<reference evidence="1 2" key="1">
    <citation type="submission" date="2011-10" db="EMBL/GenBank/DDBJ databases">
        <title>The Genome Sequence of Enterococcus saccharolyticus 30_1.</title>
        <authorList>
            <consortium name="The Broad Institute Genome Sequencing Platform"/>
            <person name="Earl A."/>
            <person name="Ward D."/>
            <person name="Feldgarden M."/>
            <person name="Gevers D."/>
            <person name="Daigneault M."/>
            <person name="Strauss J."/>
            <person name="Allen-Vercoe E."/>
            <person name="Young S.K."/>
            <person name="Zeng Q."/>
            <person name="Gargeya S."/>
            <person name="Fitzgerald M."/>
            <person name="Haas B."/>
            <person name="Abouelleil A."/>
            <person name="Alvarado L."/>
            <person name="Arachchi H.M."/>
            <person name="Berlin A."/>
            <person name="Brown A."/>
            <person name="Chapman S.B."/>
            <person name="Chen Z."/>
            <person name="Dunbar C."/>
            <person name="Freedman E."/>
            <person name="Gearin G."/>
            <person name="Gellesch M."/>
            <person name="Goldberg J."/>
            <person name="Griggs A."/>
            <person name="Gujja S."/>
            <person name="Heiman D."/>
            <person name="Howarth C."/>
            <person name="Larson L."/>
            <person name="Lui A."/>
            <person name="MacDonald P.J.P."/>
            <person name="Montmayeur A."/>
            <person name="Murphy C."/>
            <person name="Neiman D."/>
            <person name="Pearson M."/>
            <person name="Priest M."/>
            <person name="Roberts A."/>
            <person name="Saif S."/>
            <person name="Shea T."/>
            <person name="Shenoy N."/>
            <person name="Sisk P."/>
            <person name="Stolte C."/>
            <person name="Sykes S."/>
            <person name="Wortman J."/>
            <person name="Nusbaum C."/>
            <person name="Birren B."/>
        </authorList>
    </citation>
    <scope>NUCLEOTIDE SEQUENCE [LARGE SCALE GENOMIC DNA]</scope>
    <source>
        <strain evidence="1 2">30_1</strain>
    </source>
</reference>
<name>A0AA87FHC6_9ENTE</name>
<proteinExistence type="predicted"/>